<dbReference type="InterPro" id="IPR036662">
    <property type="entry name" value="PTS_EIIA_man-typ_sf"/>
</dbReference>
<dbReference type="SUPFAM" id="SSF46785">
    <property type="entry name" value="Winged helix' DNA-binding domain"/>
    <property type="match status" value="1"/>
</dbReference>
<dbReference type="InterPro" id="IPR005471">
    <property type="entry name" value="Tscrpt_reg_IclR_N"/>
</dbReference>
<reference evidence="10" key="1">
    <citation type="journal article" date="2019" name="Int. J. Syst. Evol. Microbiol.">
        <title>The Global Catalogue of Microorganisms (GCM) 10K type strain sequencing project: providing services to taxonomists for standard genome sequencing and annotation.</title>
        <authorList>
            <consortium name="The Broad Institute Genomics Platform"/>
            <consortium name="The Broad Institute Genome Sequencing Center for Infectious Disease"/>
            <person name="Wu L."/>
            <person name="Ma J."/>
        </authorList>
    </citation>
    <scope>NUCLEOTIDE SEQUENCE [LARGE SCALE GENOMIC DNA]</scope>
    <source>
        <strain evidence="10">TISTR 932</strain>
    </source>
</reference>
<proteinExistence type="predicted"/>
<dbReference type="Pfam" id="PF00158">
    <property type="entry name" value="Sigma54_activat"/>
    <property type="match status" value="1"/>
</dbReference>
<evidence type="ECO:0000256" key="3">
    <source>
        <dbReference type="ARBA" id="ARBA00022741"/>
    </source>
</evidence>
<dbReference type="InterPro" id="IPR025943">
    <property type="entry name" value="Sigma_54_int_dom_ATP-bd_2"/>
</dbReference>
<dbReference type="Pfam" id="PF00874">
    <property type="entry name" value="PRD"/>
    <property type="match status" value="2"/>
</dbReference>
<dbReference type="InterPro" id="IPR036634">
    <property type="entry name" value="PRD_sf"/>
</dbReference>
<dbReference type="PROSITE" id="PS50045">
    <property type="entry name" value="SIGMA54_INTERACT_4"/>
    <property type="match status" value="1"/>
</dbReference>
<keyword evidence="4" id="KW-0067">ATP-binding</keyword>
<dbReference type="RefSeq" id="WP_379981409.1">
    <property type="nucleotide sequence ID" value="NZ_JBHUMO010000044.1"/>
</dbReference>
<dbReference type="InterPro" id="IPR036390">
    <property type="entry name" value="WH_DNA-bd_sf"/>
</dbReference>
<dbReference type="Pfam" id="PF03610">
    <property type="entry name" value="EIIA-man"/>
    <property type="match status" value="1"/>
</dbReference>
<evidence type="ECO:0000259" key="7">
    <source>
        <dbReference type="PROSITE" id="PS51096"/>
    </source>
</evidence>
<keyword evidence="5" id="KW-0238">DNA-binding</keyword>
<sequence>MKSKKEQVYEILSHHKKNLTASEVATLGNLDRTNASRYLNELVKEQLVEKDDSRPVHYWLKKGPAQKEERITFDYLIGADYSLKNPIQKAKAAMLYPPRGLHTLIFGETGTGKTLFAECMYNFGLMAGVIEADAPFITFNCADYAQNPQLLFSHIFGVKKGAYTGADETRTGLVAQADGGILFLDEIHRLPPEGQEMLFTFIDKGTYRPLGENQEQTASVQIIGATTETSTIFLETFNRRIPMQIELPPLDERTLDERLAIISGFLQQESNRLNQEIELDKYSLLAFLLYKTEGNVGQLKRDLKLVCAKSFLHLATSSDLTHLIIRKEDLPLTVQKGLLRLNEVSDKIGPLIDNKSSYLHFEPGEKEVVWSQDPSTNMDVYQTITYKLDSLEKNNLATIDLESLIANDVDKYFDTYMEELSHSNTYQEIISDDLWKLVNDLYQIAEEKLHRKYTEKTRFAFALHVQSMLERIQTKQLIAHPNLNAVRRKYPQEFQLAIEFSTRIEEVYTIEVPMDEIGFITMFLTHELLDTEEQKQSQVNVFVIMHGHSTASSMLETAQSLLGIQSGVAFDMPLNLRAEDMYQLVLDYARANREHLKEGILLLTDMGSPSNFGQLIEQELNLPTGVLTMTSTMMVLESIRMASLGRSIDEIILSIKTMMVNIFKREETNVEPSKKKKAVVVACFTGEGVAKKLQAAVEKLVDLSEYTVIPMQFLEKRNFHQKLEELSQTWDIRAIIGTVNVQFNGVPFFPALSVFEQEQSSALKKALGIATKTEEPSSPIAYFQENIPIAAKVVQAIVMQASIEIDDELQQAIALHLAALMDSIRRGIFPPTLPNADTILQKQSQLAELIKQNLASIEKKATIQFRREDIANLIVLFLQSDE</sequence>
<feature type="domain" description="PRD" evidence="8">
    <location>
        <begin position="781"/>
        <end position="882"/>
    </location>
</feature>
<dbReference type="CDD" id="cd00009">
    <property type="entry name" value="AAA"/>
    <property type="match status" value="1"/>
</dbReference>
<dbReference type="InterPro" id="IPR004701">
    <property type="entry name" value="PTS_EIIA_man-typ"/>
</dbReference>
<dbReference type="Gene3D" id="3.40.50.300">
    <property type="entry name" value="P-loop containing nucleotide triphosphate hydrolases"/>
    <property type="match status" value="1"/>
</dbReference>
<evidence type="ECO:0000313" key="10">
    <source>
        <dbReference type="Proteomes" id="UP001597427"/>
    </source>
</evidence>
<evidence type="ECO:0000256" key="4">
    <source>
        <dbReference type="ARBA" id="ARBA00022840"/>
    </source>
</evidence>
<dbReference type="Gene3D" id="3.40.50.510">
    <property type="entry name" value="Phosphotransferase system, mannose-type IIA component"/>
    <property type="match status" value="1"/>
</dbReference>
<comment type="caution">
    <text evidence="9">The sequence shown here is derived from an EMBL/GenBank/DDBJ whole genome shotgun (WGS) entry which is preliminary data.</text>
</comment>
<keyword evidence="3" id="KW-0547">Nucleotide-binding</keyword>
<dbReference type="Proteomes" id="UP001597427">
    <property type="component" value="Unassembled WGS sequence"/>
</dbReference>
<evidence type="ECO:0000256" key="5">
    <source>
        <dbReference type="ARBA" id="ARBA00023125"/>
    </source>
</evidence>
<dbReference type="InterPro" id="IPR002078">
    <property type="entry name" value="Sigma_54_int"/>
</dbReference>
<dbReference type="PROSITE" id="PS51096">
    <property type="entry name" value="PTS_EIIA_TYPE_4"/>
    <property type="match status" value="1"/>
</dbReference>
<dbReference type="SMART" id="SM00382">
    <property type="entry name" value="AAA"/>
    <property type="match status" value="1"/>
</dbReference>
<dbReference type="PROSITE" id="PS00676">
    <property type="entry name" value="SIGMA54_INTERACT_2"/>
    <property type="match status" value="1"/>
</dbReference>
<feature type="domain" description="PTS EIIA type-4" evidence="7">
    <location>
        <begin position="538"/>
        <end position="670"/>
    </location>
</feature>
<dbReference type="EMBL" id="JBHUMO010000044">
    <property type="protein sequence ID" value="MFD2729241.1"/>
    <property type="molecule type" value="Genomic_DNA"/>
</dbReference>
<name>A0ABW5TJD6_9ENTE</name>
<gene>
    <name evidence="9" type="ORF">ACFSR0_07370</name>
</gene>
<accession>A0ABW5TJD6</accession>
<dbReference type="SUPFAM" id="SSF63520">
    <property type="entry name" value="PTS-regulatory domain, PRD"/>
    <property type="match status" value="2"/>
</dbReference>
<evidence type="ECO:0000259" key="6">
    <source>
        <dbReference type="PROSITE" id="PS50045"/>
    </source>
</evidence>
<evidence type="ECO:0000259" key="8">
    <source>
        <dbReference type="PROSITE" id="PS51372"/>
    </source>
</evidence>
<keyword evidence="10" id="KW-1185">Reference proteome</keyword>
<evidence type="ECO:0000256" key="2">
    <source>
        <dbReference type="ARBA" id="ARBA00022679"/>
    </source>
</evidence>
<dbReference type="InterPro" id="IPR011608">
    <property type="entry name" value="PRD"/>
</dbReference>
<dbReference type="InterPro" id="IPR027417">
    <property type="entry name" value="P-loop_NTPase"/>
</dbReference>
<dbReference type="SUPFAM" id="SSF53062">
    <property type="entry name" value="PTS system fructose IIA component-like"/>
    <property type="match status" value="1"/>
</dbReference>
<protein>
    <recommendedName>
        <fullName evidence="1">DNA translocase FtsK</fullName>
    </recommendedName>
</protein>
<dbReference type="SUPFAM" id="SSF52540">
    <property type="entry name" value="P-loop containing nucleoside triphosphate hydrolases"/>
    <property type="match status" value="1"/>
</dbReference>
<dbReference type="InterPro" id="IPR036388">
    <property type="entry name" value="WH-like_DNA-bd_sf"/>
</dbReference>
<dbReference type="Gene3D" id="1.10.10.10">
    <property type="entry name" value="Winged helix-like DNA-binding domain superfamily/Winged helix DNA-binding domain"/>
    <property type="match status" value="1"/>
</dbReference>
<dbReference type="InterPro" id="IPR003593">
    <property type="entry name" value="AAA+_ATPase"/>
</dbReference>
<organism evidence="9 10">
    <name type="scientific">Enterococcus camelliae</name>
    <dbReference type="NCBI Taxonomy" id="453959"/>
    <lineage>
        <taxon>Bacteria</taxon>
        <taxon>Bacillati</taxon>
        <taxon>Bacillota</taxon>
        <taxon>Bacilli</taxon>
        <taxon>Lactobacillales</taxon>
        <taxon>Enterococcaceae</taxon>
        <taxon>Enterococcus</taxon>
    </lineage>
</organism>
<dbReference type="Pfam" id="PF09339">
    <property type="entry name" value="HTH_IclR"/>
    <property type="match status" value="1"/>
</dbReference>
<evidence type="ECO:0000313" key="9">
    <source>
        <dbReference type="EMBL" id="MFD2729241.1"/>
    </source>
</evidence>
<dbReference type="PANTHER" id="PTHR32071">
    <property type="entry name" value="TRANSCRIPTIONAL REGULATORY PROTEIN"/>
    <property type="match status" value="1"/>
</dbReference>
<feature type="domain" description="PRD" evidence="8">
    <location>
        <begin position="429"/>
        <end position="534"/>
    </location>
</feature>
<feature type="domain" description="Sigma-54 factor interaction" evidence="6">
    <location>
        <begin position="76"/>
        <end position="308"/>
    </location>
</feature>
<evidence type="ECO:0000256" key="1">
    <source>
        <dbReference type="ARBA" id="ARBA00020887"/>
    </source>
</evidence>
<keyword evidence="2" id="KW-0808">Transferase</keyword>
<dbReference type="Gene3D" id="1.10.1790.10">
    <property type="entry name" value="PRD domain"/>
    <property type="match status" value="2"/>
</dbReference>
<dbReference type="PROSITE" id="PS51372">
    <property type="entry name" value="PRD_2"/>
    <property type="match status" value="2"/>
</dbReference>
<dbReference type="PANTHER" id="PTHR32071:SF38">
    <property type="entry name" value="PSP OPERON TRANSCRIPTIONAL ACTIVATOR"/>
    <property type="match status" value="1"/>
</dbReference>